<dbReference type="EMBL" id="JBIAMX010000007">
    <property type="protein sequence ID" value="MFF0543884.1"/>
    <property type="molecule type" value="Genomic_DNA"/>
</dbReference>
<evidence type="ECO:0000256" key="2">
    <source>
        <dbReference type="SAM" id="Phobius"/>
    </source>
</evidence>
<reference evidence="4 5" key="1">
    <citation type="submission" date="2024-10" db="EMBL/GenBank/DDBJ databases">
        <title>The Natural Products Discovery Center: Release of the First 8490 Sequenced Strains for Exploring Actinobacteria Biosynthetic Diversity.</title>
        <authorList>
            <person name="Kalkreuter E."/>
            <person name="Kautsar S.A."/>
            <person name="Yang D."/>
            <person name="Bader C.D."/>
            <person name="Teijaro C.N."/>
            <person name="Fluegel L."/>
            <person name="Davis C.M."/>
            <person name="Simpson J.R."/>
            <person name="Lauterbach L."/>
            <person name="Steele A.D."/>
            <person name="Gui C."/>
            <person name="Meng S."/>
            <person name="Li G."/>
            <person name="Viehrig K."/>
            <person name="Ye F."/>
            <person name="Su P."/>
            <person name="Kiefer A.F."/>
            <person name="Nichols A."/>
            <person name="Cepeda A.J."/>
            <person name="Yan W."/>
            <person name="Fan B."/>
            <person name="Jiang Y."/>
            <person name="Adhikari A."/>
            <person name="Zheng C.-J."/>
            <person name="Schuster L."/>
            <person name="Cowan T.M."/>
            <person name="Smanski M.J."/>
            <person name="Chevrette M.G."/>
            <person name="De Carvalho L.P.S."/>
            <person name="Shen B."/>
        </authorList>
    </citation>
    <scope>NUCLEOTIDE SEQUENCE [LARGE SCALE GENOMIC DNA]</scope>
    <source>
        <strain evidence="4 5">NPDC004045</strain>
    </source>
</reference>
<feature type="domain" description="DUF8176" evidence="3">
    <location>
        <begin position="232"/>
        <end position="351"/>
    </location>
</feature>
<evidence type="ECO:0000256" key="1">
    <source>
        <dbReference type="SAM" id="MobiDB-lite"/>
    </source>
</evidence>
<dbReference type="InterPro" id="IPR058489">
    <property type="entry name" value="DUF8176"/>
</dbReference>
<feature type="transmembrane region" description="Helical" evidence="2">
    <location>
        <begin position="183"/>
        <end position="204"/>
    </location>
</feature>
<evidence type="ECO:0000313" key="4">
    <source>
        <dbReference type="EMBL" id="MFF0543884.1"/>
    </source>
</evidence>
<sequence length="354" mass="36157">MDRSDAHRPAGAWRTDSGPARDPLAPEEDLSTPAGIPVVSLTTAGSGRPAPSLSRFFNADAYDTDKLPVVGGPFDPAAGQQVYVPAEPDNGPDTDRLPIVRLLPAAGFADTWTAGAPAARAEPDAAPAAASAPVAPDDPTALDEIHEAAESDGADRPAPDYFGDDEVFARMIDRSRRRAIPRWAGPLAASVAAAVLAGGAYLQFSGPAPRTTSASAPLAEVSAPGAVIPVAGQCPDQQIGDRIQGSGPGGTDSGVAAILAFQYAYYVARSGDQAHTLAAPDATIPAGAEIQRGIDTIPVGTSHCLSITPTATAGQYRVVITEFRPDSAPRIYNAQLVGTAKVNGKTLITSIGPA</sequence>
<evidence type="ECO:0000259" key="3">
    <source>
        <dbReference type="Pfam" id="PF26527"/>
    </source>
</evidence>
<keyword evidence="2" id="KW-0812">Transmembrane</keyword>
<name>A0ABW6PNB1_9NOCA</name>
<organism evidence="4 5">
    <name type="scientific">Nocardia thailandica</name>
    <dbReference type="NCBI Taxonomy" id="257275"/>
    <lineage>
        <taxon>Bacteria</taxon>
        <taxon>Bacillati</taxon>
        <taxon>Actinomycetota</taxon>
        <taxon>Actinomycetes</taxon>
        <taxon>Mycobacteriales</taxon>
        <taxon>Nocardiaceae</taxon>
        <taxon>Nocardia</taxon>
    </lineage>
</organism>
<proteinExistence type="predicted"/>
<dbReference type="RefSeq" id="WP_387700528.1">
    <property type="nucleotide sequence ID" value="NZ_JBIAMX010000007.1"/>
</dbReference>
<accession>A0ABW6PNB1</accession>
<gene>
    <name evidence="4" type="ORF">ACFYTF_13720</name>
</gene>
<feature type="region of interest" description="Disordered" evidence="1">
    <location>
        <begin position="1"/>
        <end position="53"/>
    </location>
</feature>
<keyword evidence="2" id="KW-1133">Transmembrane helix</keyword>
<dbReference type="Pfam" id="PF26527">
    <property type="entry name" value="DUF8176"/>
    <property type="match status" value="1"/>
</dbReference>
<keyword evidence="5" id="KW-1185">Reference proteome</keyword>
<keyword evidence="2" id="KW-0472">Membrane</keyword>
<comment type="caution">
    <text evidence="4">The sequence shown here is derived from an EMBL/GenBank/DDBJ whole genome shotgun (WGS) entry which is preliminary data.</text>
</comment>
<protein>
    <recommendedName>
        <fullName evidence="3">DUF8176 domain-containing protein</fullName>
    </recommendedName>
</protein>
<evidence type="ECO:0000313" key="5">
    <source>
        <dbReference type="Proteomes" id="UP001601444"/>
    </source>
</evidence>
<dbReference type="Proteomes" id="UP001601444">
    <property type="component" value="Unassembled WGS sequence"/>
</dbReference>